<dbReference type="RefSeq" id="WP_289510682.1">
    <property type="nucleotide sequence ID" value="NZ_JAUDEA010000002.1"/>
</dbReference>
<sequence length="69" mass="7696">MNNIASERVKHNLTQEGLAERLGVVSRTIRSWEKDETSVPSSKACEMAQMFGCSVDYLFGLTDERLSTA</sequence>
<dbReference type="InterPro" id="IPR010982">
    <property type="entry name" value="Lambda_DNA-bd_dom_sf"/>
</dbReference>
<accession>A0ABT7V1U3</accession>
<dbReference type="EMBL" id="JAUDEA010000002">
    <property type="protein sequence ID" value="MDM8270586.1"/>
    <property type="molecule type" value="Genomic_DNA"/>
</dbReference>
<feature type="domain" description="HTH cro/C1-type" evidence="2">
    <location>
        <begin position="4"/>
        <end position="58"/>
    </location>
</feature>
<gene>
    <name evidence="3" type="ORF">QUW25_02640</name>
</gene>
<name>A0ABT7V1U3_9ACTN</name>
<reference evidence="3 4" key="2">
    <citation type="submission" date="2023-06" db="EMBL/GenBank/DDBJ databases">
        <title>Identification and characterization of horizontal gene transfer across gut microbiota members of farm animals based on homology search.</title>
        <authorList>
            <person name="Schwarzerova J."/>
            <person name="Nykrynova M."/>
            <person name="Jureckova K."/>
            <person name="Cejkova D."/>
            <person name="Rychlik I."/>
        </authorList>
    </citation>
    <scope>NUCLEOTIDE SEQUENCE [LARGE SCALE GENOMIC DNA]</scope>
    <source>
        <strain evidence="3 4">153_Feed</strain>
    </source>
</reference>
<evidence type="ECO:0000313" key="3">
    <source>
        <dbReference type="EMBL" id="MDM8270586.1"/>
    </source>
</evidence>
<dbReference type="CDD" id="cd00093">
    <property type="entry name" value="HTH_XRE"/>
    <property type="match status" value="1"/>
</dbReference>
<dbReference type="SMART" id="SM00530">
    <property type="entry name" value="HTH_XRE"/>
    <property type="match status" value="1"/>
</dbReference>
<dbReference type="PANTHER" id="PTHR46558">
    <property type="entry name" value="TRACRIPTIONAL REGULATORY PROTEIN-RELATED-RELATED"/>
    <property type="match status" value="1"/>
</dbReference>
<dbReference type="PANTHER" id="PTHR46558:SF11">
    <property type="entry name" value="HTH-TYPE TRANSCRIPTIONAL REGULATOR XRE"/>
    <property type="match status" value="1"/>
</dbReference>
<keyword evidence="1" id="KW-0238">DNA-binding</keyword>
<proteinExistence type="predicted"/>
<dbReference type="InterPro" id="IPR001387">
    <property type="entry name" value="Cro/C1-type_HTH"/>
</dbReference>
<evidence type="ECO:0000259" key="2">
    <source>
        <dbReference type="PROSITE" id="PS50943"/>
    </source>
</evidence>
<dbReference type="Gene3D" id="1.10.260.40">
    <property type="entry name" value="lambda repressor-like DNA-binding domains"/>
    <property type="match status" value="1"/>
</dbReference>
<dbReference type="SUPFAM" id="SSF47413">
    <property type="entry name" value="lambda repressor-like DNA-binding domains"/>
    <property type="match status" value="1"/>
</dbReference>
<protein>
    <submittedName>
        <fullName evidence="3">Helix-turn-helix transcriptional regulator</fullName>
    </submittedName>
</protein>
<evidence type="ECO:0000313" key="4">
    <source>
        <dbReference type="Proteomes" id="UP001529256"/>
    </source>
</evidence>
<organism evidence="3 4">
    <name type="scientific">Thermophilibacter provencensis</name>
    <dbReference type="NCBI Taxonomy" id="1852386"/>
    <lineage>
        <taxon>Bacteria</taxon>
        <taxon>Bacillati</taxon>
        <taxon>Actinomycetota</taxon>
        <taxon>Coriobacteriia</taxon>
        <taxon>Coriobacteriales</taxon>
        <taxon>Atopobiaceae</taxon>
        <taxon>Thermophilibacter</taxon>
    </lineage>
</organism>
<evidence type="ECO:0000256" key="1">
    <source>
        <dbReference type="ARBA" id="ARBA00023125"/>
    </source>
</evidence>
<dbReference type="PROSITE" id="PS50943">
    <property type="entry name" value="HTH_CROC1"/>
    <property type="match status" value="1"/>
</dbReference>
<comment type="caution">
    <text evidence="3">The sequence shown here is derived from an EMBL/GenBank/DDBJ whole genome shotgun (WGS) entry which is preliminary data.</text>
</comment>
<reference evidence="4" key="1">
    <citation type="submission" date="2023-06" db="EMBL/GenBank/DDBJ databases">
        <title>Identification and characterization of horizontal gene transfer across gut microbiota members of farm animals based on homology search.</title>
        <authorList>
            <person name="Zeman M."/>
            <person name="Kubasova T."/>
            <person name="Jahodarova E."/>
            <person name="Nykrynova M."/>
            <person name="Rychlik I."/>
        </authorList>
    </citation>
    <scope>NUCLEOTIDE SEQUENCE [LARGE SCALE GENOMIC DNA]</scope>
    <source>
        <strain evidence="4">153_Feed</strain>
    </source>
</reference>
<keyword evidence="4" id="KW-1185">Reference proteome</keyword>
<dbReference type="Proteomes" id="UP001529256">
    <property type="component" value="Unassembled WGS sequence"/>
</dbReference>
<dbReference type="Pfam" id="PF01381">
    <property type="entry name" value="HTH_3"/>
    <property type="match status" value="1"/>
</dbReference>